<dbReference type="EMBL" id="BLLK01000075">
    <property type="protein sequence ID" value="GFH61779.1"/>
    <property type="molecule type" value="Genomic_DNA"/>
</dbReference>
<comment type="catalytic activity">
    <reaction evidence="1">
        <text>[protein]-peptidylproline (omega=180) = [protein]-peptidylproline (omega=0)</text>
        <dbReference type="Rhea" id="RHEA:16237"/>
        <dbReference type="Rhea" id="RHEA-COMP:10747"/>
        <dbReference type="Rhea" id="RHEA-COMP:10748"/>
        <dbReference type="ChEBI" id="CHEBI:83833"/>
        <dbReference type="ChEBI" id="CHEBI:83834"/>
        <dbReference type="EC" id="5.2.1.8"/>
    </reaction>
</comment>
<comment type="caution">
    <text evidence="4">The sequence shown here is derived from an EMBL/GenBank/DDBJ whole genome shotgun (WGS) entry which is preliminary data.</text>
</comment>
<evidence type="ECO:0000256" key="1">
    <source>
        <dbReference type="PROSITE-ProRule" id="PRU00277"/>
    </source>
</evidence>
<dbReference type="PANTHER" id="PTHR47833:SF2">
    <property type="entry name" value="PEPTIDYLPROLYL ISOMERASE"/>
    <property type="match status" value="1"/>
</dbReference>
<dbReference type="GO" id="GO:0003755">
    <property type="term" value="F:peptidyl-prolyl cis-trans isomerase activity"/>
    <property type="evidence" value="ECO:0007669"/>
    <property type="project" value="UniProtKB-KW"/>
</dbReference>
<dbReference type="InterPro" id="IPR001179">
    <property type="entry name" value="PPIase_FKBP_dom"/>
</dbReference>
<dbReference type="Proteomes" id="UP001054902">
    <property type="component" value="Unassembled WGS sequence"/>
</dbReference>
<dbReference type="PROSITE" id="PS50059">
    <property type="entry name" value="FKBP_PPIASE"/>
    <property type="match status" value="1"/>
</dbReference>
<dbReference type="InterPro" id="IPR044183">
    <property type="entry name" value="PNSL4/FKBP13-like"/>
</dbReference>
<dbReference type="InterPro" id="IPR046357">
    <property type="entry name" value="PPIase_dom_sf"/>
</dbReference>
<dbReference type="GO" id="GO:0009507">
    <property type="term" value="C:chloroplast"/>
    <property type="evidence" value="ECO:0007669"/>
    <property type="project" value="InterPro"/>
</dbReference>
<feature type="chain" id="PRO_5042172964" description="peptidylprolyl isomerase" evidence="2">
    <location>
        <begin position="21"/>
        <end position="217"/>
    </location>
</feature>
<keyword evidence="2" id="KW-0732">Signal</keyword>
<accession>A0AAD3DC74</accession>
<protein>
    <recommendedName>
        <fullName evidence="1">peptidylprolyl isomerase</fullName>
        <ecNumber evidence="1">5.2.1.8</ecNumber>
    </recommendedName>
</protein>
<evidence type="ECO:0000313" key="4">
    <source>
        <dbReference type="EMBL" id="GFH61779.1"/>
    </source>
</evidence>
<evidence type="ECO:0000256" key="2">
    <source>
        <dbReference type="SAM" id="SignalP"/>
    </source>
</evidence>
<sequence length="217" mass="23621">MCRLLLTVFIAALQLSAVLGFSSKHVERRSFLQKSTSSAAVLVGSTFLISSPQKSNAAQSNGIKLTTSESGLKYADPKVGTGQPLQIGQYASIDYSLASVNGRFPTIYSTKDKGAPYRWKLGDGTTIQGIEMAILGTDDIPAMLPGGIRRVIIPASLGYEKLMTNAKCIDGEEGSIGPIPPKAEEFEGYQRWYSFYCNPRIPYQPDLVVDIKLYGKR</sequence>
<evidence type="ECO:0000313" key="5">
    <source>
        <dbReference type="Proteomes" id="UP001054902"/>
    </source>
</evidence>
<dbReference type="Pfam" id="PF00254">
    <property type="entry name" value="FKBP_C"/>
    <property type="match status" value="1"/>
</dbReference>
<feature type="domain" description="PPIase FKBP-type" evidence="3">
    <location>
        <begin position="88"/>
        <end position="183"/>
    </location>
</feature>
<dbReference type="EC" id="5.2.1.8" evidence="1"/>
<name>A0AAD3DC74_9STRA</name>
<reference evidence="4 5" key="1">
    <citation type="journal article" date="2021" name="Sci. Rep.">
        <title>The genome of the diatom Chaetoceros tenuissimus carries an ancient integrated fragment of an extant virus.</title>
        <authorList>
            <person name="Hongo Y."/>
            <person name="Kimura K."/>
            <person name="Takaki Y."/>
            <person name="Yoshida Y."/>
            <person name="Baba S."/>
            <person name="Kobayashi G."/>
            <person name="Nagasaki K."/>
            <person name="Hano T."/>
            <person name="Tomaru Y."/>
        </authorList>
    </citation>
    <scope>NUCLEOTIDE SEQUENCE [LARGE SCALE GENOMIC DNA]</scope>
    <source>
        <strain evidence="4 5">NIES-3715</strain>
    </source>
</reference>
<organism evidence="4 5">
    <name type="scientific">Chaetoceros tenuissimus</name>
    <dbReference type="NCBI Taxonomy" id="426638"/>
    <lineage>
        <taxon>Eukaryota</taxon>
        <taxon>Sar</taxon>
        <taxon>Stramenopiles</taxon>
        <taxon>Ochrophyta</taxon>
        <taxon>Bacillariophyta</taxon>
        <taxon>Coscinodiscophyceae</taxon>
        <taxon>Chaetocerotophycidae</taxon>
        <taxon>Chaetocerotales</taxon>
        <taxon>Chaetocerotaceae</taxon>
        <taxon>Chaetoceros</taxon>
    </lineage>
</organism>
<dbReference type="SUPFAM" id="SSF54534">
    <property type="entry name" value="FKBP-like"/>
    <property type="match status" value="1"/>
</dbReference>
<keyword evidence="1" id="KW-0697">Rotamase</keyword>
<dbReference type="AlphaFoldDB" id="A0AAD3DC74"/>
<dbReference type="Gene3D" id="3.10.50.40">
    <property type="match status" value="1"/>
</dbReference>
<feature type="signal peptide" evidence="2">
    <location>
        <begin position="1"/>
        <end position="20"/>
    </location>
</feature>
<dbReference type="PANTHER" id="PTHR47833">
    <property type="entry name" value="PHOTOSYNTHETIC NDH SUBUNIT OF LUMENAL LOCATION 4, CHLOROPLASTIC"/>
    <property type="match status" value="1"/>
</dbReference>
<gene>
    <name evidence="4" type="ORF">CTEN210_18255</name>
</gene>
<evidence type="ECO:0000259" key="3">
    <source>
        <dbReference type="PROSITE" id="PS50059"/>
    </source>
</evidence>
<keyword evidence="1" id="KW-0413">Isomerase</keyword>
<proteinExistence type="predicted"/>
<keyword evidence="5" id="KW-1185">Reference proteome</keyword>